<dbReference type="EMBL" id="WNJO01000008">
    <property type="protein sequence ID" value="MTV82554.1"/>
    <property type="molecule type" value="Genomic_DNA"/>
</dbReference>
<evidence type="ECO:0000313" key="6">
    <source>
        <dbReference type="EMBL" id="MTV82554.1"/>
    </source>
</evidence>
<feature type="transmembrane region" description="Helical" evidence="5">
    <location>
        <begin position="92"/>
        <end position="112"/>
    </location>
</feature>
<name>A0A7X2XVT4_9LACO</name>
<dbReference type="InterPro" id="IPR010899">
    <property type="entry name" value="UPF0344"/>
</dbReference>
<feature type="transmembrane region" description="Helical" evidence="5">
    <location>
        <begin position="58"/>
        <end position="80"/>
    </location>
</feature>
<comment type="caution">
    <text evidence="6">The sequence shown here is derived from an EMBL/GenBank/DDBJ whole genome shotgun (WGS) entry which is preliminary data.</text>
</comment>
<protein>
    <submittedName>
        <fullName evidence="6">DUF1516 family protein</fullName>
    </submittedName>
</protein>
<feature type="transmembrane region" description="Helical" evidence="5">
    <location>
        <begin position="34"/>
        <end position="52"/>
    </location>
</feature>
<gene>
    <name evidence="6" type="ORF">GM612_07825</name>
</gene>
<reference evidence="6 7" key="1">
    <citation type="submission" date="2019-11" db="EMBL/GenBank/DDBJ databases">
        <title>Lactobacillus sp. nov. CRM56-3, isolated from fermented tea leaves.</title>
        <authorList>
            <person name="Phuengjayaem S."/>
            <person name="Tanasupawat S."/>
        </authorList>
    </citation>
    <scope>NUCLEOTIDE SEQUENCE [LARGE SCALE GENOMIC DNA]</scope>
    <source>
        <strain evidence="6 7">CRM56-3</strain>
    </source>
</reference>
<accession>A0A7X2XVT4</accession>
<keyword evidence="4 5" id="KW-0472">Membrane</keyword>
<evidence type="ECO:0000256" key="4">
    <source>
        <dbReference type="ARBA" id="ARBA00023136"/>
    </source>
</evidence>
<dbReference type="Proteomes" id="UP000466388">
    <property type="component" value="Unassembled WGS sequence"/>
</dbReference>
<dbReference type="RefSeq" id="WP_155431827.1">
    <property type="nucleotide sequence ID" value="NZ_WNJO01000008.1"/>
</dbReference>
<keyword evidence="2 5" id="KW-0812">Transmembrane</keyword>
<evidence type="ECO:0000256" key="1">
    <source>
        <dbReference type="ARBA" id="ARBA00022475"/>
    </source>
</evidence>
<sequence>MWLSIYFVSLILLIPVTIIGLNRTSEKRIAQFLILDRIVYLIMATAMIVLMIRTFMHAPWLVSLKFLLGVLVIVIIEIAFGRKQEHSLSIAWSIGITLFILITAAVDIVLTLHSI</sequence>
<keyword evidence="3 5" id="KW-1133">Transmembrane helix</keyword>
<feature type="transmembrane region" description="Helical" evidence="5">
    <location>
        <begin position="6"/>
        <end position="22"/>
    </location>
</feature>
<evidence type="ECO:0000313" key="7">
    <source>
        <dbReference type="Proteomes" id="UP000466388"/>
    </source>
</evidence>
<keyword evidence="7" id="KW-1185">Reference proteome</keyword>
<proteinExistence type="predicted"/>
<dbReference type="AlphaFoldDB" id="A0A7X2XVT4"/>
<evidence type="ECO:0000256" key="3">
    <source>
        <dbReference type="ARBA" id="ARBA00022989"/>
    </source>
</evidence>
<dbReference type="Pfam" id="PF07457">
    <property type="entry name" value="DUF1516"/>
    <property type="match status" value="1"/>
</dbReference>
<evidence type="ECO:0000256" key="5">
    <source>
        <dbReference type="SAM" id="Phobius"/>
    </source>
</evidence>
<evidence type="ECO:0000256" key="2">
    <source>
        <dbReference type="ARBA" id="ARBA00022692"/>
    </source>
</evidence>
<keyword evidence="1" id="KW-1003">Cell membrane</keyword>
<organism evidence="6 7">
    <name type="scientific">Secundilactobacillus folii</name>
    <dbReference type="NCBI Taxonomy" id="2678357"/>
    <lineage>
        <taxon>Bacteria</taxon>
        <taxon>Bacillati</taxon>
        <taxon>Bacillota</taxon>
        <taxon>Bacilli</taxon>
        <taxon>Lactobacillales</taxon>
        <taxon>Lactobacillaceae</taxon>
        <taxon>Secundilactobacillus</taxon>
    </lineage>
</organism>